<evidence type="ECO:0000256" key="1">
    <source>
        <dbReference type="SAM" id="MobiDB-lite"/>
    </source>
</evidence>
<feature type="compositionally biased region" description="Polar residues" evidence="1">
    <location>
        <begin position="44"/>
        <end position="57"/>
    </location>
</feature>
<dbReference type="Proteomes" id="UP000029914">
    <property type="component" value="Chromosome"/>
</dbReference>
<dbReference type="OrthoDB" id="5180791at2"/>
<dbReference type="Pfam" id="PF11268">
    <property type="entry name" value="DUF3071"/>
    <property type="match status" value="1"/>
</dbReference>
<accession>A0A097IEG0</accession>
<organism evidence="3 4">
    <name type="scientific">Corynebacterium doosanense CAU 212 = DSM 45436</name>
    <dbReference type="NCBI Taxonomy" id="558173"/>
    <lineage>
        <taxon>Bacteria</taxon>
        <taxon>Bacillati</taxon>
        <taxon>Actinomycetota</taxon>
        <taxon>Actinomycetes</taxon>
        <taxon>Mycobacteriales</taxon>
        <taxon>Corynebacteriaceae</taxon>
        <taxon>Corynebacterium</taxon>
    </lineage>
</organism>
<dbReference type="AlphaFoldDB" id="A0A097IEG0"/>
<feature type="region of interest" description="Disordered" evidence="1">
    <location>
        <begin position="37"/>
        <end position="96"/>
    </location>
</feature>
<dbReference type="KEGG" id="cdo:CDOO_04080"/>
<dbReference type="eggNOG" id="ENOG502ZCFK">
    <property type="taxonomic scope" value="Bacteria"/>
</dbReference>
<dbReference type="STRING" id="558173.CDOO_04080"/>
<gene>
    <name evidence="3" type="ORF">CDOO_04080</name>
</gene>
<evidence type="ECO:0000313" key="4">
    <source>
        <dbReference type="Proteomes" id="UP000029914"/>
    </source>
</evidence>
<keyword evidence="4" id="KW-1185">Reference proteome</keyword>
<protein>
    <recommendedName>
        <fullName evidence="2">DUF3071 domain-containing protein</fullName>
    </recommendedName>
</protein>
<dbReference type="EMBL" id="CP006764">
    <property type="protein sequence ID" value="AIT60516.1"/>
    <property type="molecule type" value="Genomic_DNA"/>
</dbReference>
<dbReference type="InterPro" id="IPR047682">
    <property type="entry name" value="SepH-like"/>
</dbReference>
<dbReference type="HOGENOM" id="CLU_021151_0_0_11"/>
<dbReference type="RefSeq" id="WP_018021977.1">
    <property type="nucleotide sequence ID" value="NZ_AQUX01000004.1"/>
</dbReference>
<sequence length="340" mass="37427">MRELKLVNDDSTPTSLVFIDESGEQYFLSVDEDLRSALRPTSPDAGSTPVTIVNESGPTAQEPQPEPAAEVETVAEETPAARQRSLPQPDPLYSAPLSLRPREIQTRIRAGASVEQLAEEMGVAVSRVEVYAHPVLLERSQIAQLARQAHPVREDGPAKLTLAEVLAAAFGARGHSLADATWDAFREPDGEWIIRVTWQAGLSENEAQWVFHRHGATSSTAEPRNAVAADLTDPDFVQPVRSLTSISRGTRYEEAMPAHQLRTDSDRDGELDGTRDAQDARDTAEIDVVPDPPHEAEDDFLQHPESEAGDKPAKRRRKAVTPHWEDVLLGVRTNTKRPKN</sequence>
<feature type="compositionally biased region" description="Basic and acidic residues" evidence="1">
    <location>
        <begin position="292"/>
        <end position="312"/>
    </location>
</feature>
<feature type="region of interest" description="Disordered" evidence="1">
    <location>
        <begin position="247"/>
        <end position="340"/>
    </location>
</feature>
<reference evidence="3 4" key="1">
    <citation type="submission" date="2013-09" db="EMBL/GenBank/DDBJ databases">
        <title>Complete genome sequence of Corynebacterium doosanense CAU 212(T) (=DSM 45436(T)), isolated from activated sludge.</title>
        <authorList>
            <person name="Schaffert L."/>
            <person name="Albersmeier A."/>
            <person name="Kalinowski J."/>
            <person name="Ruckert C."/>
        </authorList>
    </citation>
    <scope>NUCLEOTIDE SEQUENCE [LARGE SCALE GENOMIC DNA]</scope>
    <source>
        <strain evidence="3 4">CAU 212</strain>
    </source>
</reference>
<dbReference type="InterPro" id="IPR021421">
    <property type="entry name" value="DUF3071"/>
</dbReference>
<feature type="compositionally biased region" description="Low complexity" evidence="1">
    <location>
        <begin position="58"/>
        <end position="81"/>
    </location>
</feature>
<feature type="domain" description="DUF3071" evidence="2">
    <location>
        <begin position="1"/>
        <end position="211"/>
    </location>
</feature>
<name>A0A097IEG0_9CORY</name>
<evidence type="ECO:0000313" key="3">
    <source>
        <dbReference type="EMBL" id="AIT60516.1"/>
    </source>
</evidence>
<feature type="compositionally biased region" description="Basic and acidic residues" evidence="1">
    <location>
        <begin position="250"/>
        <end position="284"/>
    </location>
</feature>
<dbReference type="NCBIfam" id="NF040712">
    <property type="entry name" value="SepH"/>
    <property type="match status" value="1"/>
</dbReference>
<evidence type="ECO:0000259" key="2">
    <source>
        <dbReference type="Pfam" id="PF11268"/>
    </source>
</evidence>
<proteinExistence type="predicted"/>